<dbReference type="PANTHER" id="PTHR43785">
    <property type="entry name" value="GAMMA-GLUTAMYLPUTRESCINE SYNTHETASE"/>
    <property type="match status" value="1"/>
</dbReference>
<evidence type="ECO:0000313" key="7">
    <source>
        <dbReference type="Proteomes" id="UP000274843"/>
    </source>
</evidence>
<feature type="domain" description="GS catalytic" evidence="5">
    <location>
        <begin position="134"/>
        <end position="442"/>
    </location>
</feature>
<dbReference type="SUPFAM" id="SSF55931">
    <property type="entry name" value="Glutamine synthetase/guanido kinase"/>
    <property type="match status" value="1"/>
</dbReference>
<accession>A0A3N2H329</accession>
<evidence type="ECO:0000313" key="6">
    <source>
        <dbReference type="EMBL" id="ROS43318.1"/>
    </source>
</evidence>
<dbReference type="InterPro" id="IPR008146">
    <property type="entry name" value="Gln_synth_cat_dom"/>
</dbReference>
<evidence type="ECO:0000259" key="5">
    <source>
        <dbReference type="PROSITE" id="PS51987"/>
    </source>
</evidence>
<organism evidence="6 7">
    <name type="scientific">Amycolatopsis thermoflava</name>
    <dbReference type="NCBI Taxonomy" id="84480"/>
    <lineage>
        <taxon>Bacteria</taxon>
        <taxon>Bacillati</taxon>
        <taxon>Actinomycetota</taxon>
        <taxon>Actinomycetes</taxon>
        <taxon>Pseudonocardiales</taxon>
        <taxon>Pseudonocardiaceae</taxon>
        <taxon>Amycolatopsis</taxon>
        <taxon>Amycolatopsis methanolica group</taxon>
    </lineage>
</organism>
<keyword evidence="2" id="KW-0436">Ligase</keyword>
<dbReference type="PROSITE" id="PS51987">
    <property type="entry name" value="GS_CATALYTIC"/>
    <property type="match status" value="1"/>
</dbReference>
<dbReference type="AlphaFoldDB" id="A0A3N2H329"/>
<gene>
    <name evidence="6" type="ORF">EDD35_5724</name>
</gene>
<comment type="similarity">
    <text evidence="1 3 4">Belongs to the glutamine synthetase family.</text>
</comment>
<dbReference type="Pfam" id="PF00120">
    <property type="entry name" value="Gln-synt_C"/>
    <property type="match status" value="1"/>
</dbReference>
<keyword evidence="7" id="KW-1185">Reference proteome</keyword>
<dbReference type="Gene3D" id="3.30.590.10">
    <property type="entry name" value="Glutamine synthetase/guanido kinase, catalytic domain"/>
    <property type="match status" value="1"/>
</dbReference>
<comment type="caution">
    <text evidence="6">The sequence shown here is derived from an EMBL/GenBank/DDBJ whole genome shotgun (WGS) entry which is preliminary data.</text>
</comment>
<proteinExistence type="inferred from homology"/>
<dbReference type="GO" id="GO:0004356">
    <property type="term" value="F:glutamine synthetase activity"/>
    <property type="evidence" value="ECO:0007669"/>
    <property type="project" value="InterPro"/>
</dbReference>
<protein>
    <submittedName>
        <fullName evidence="6">Glutamine synthetase</fullName>
    </submittedName>
</protein>
<evidence type="ECO:0000256" key="1">
    <source>
        <dbReference type="ARBA" id="ARBA00009897"/>
    </source>
</evidence>
<evidence type="ECO:0000256" key="2">
    <source>
        <dbReference type="ARBA" id="ARBA00022598"/>
    </source>
</evidence>
<dbReference type="Proteomes" id="UP000274843">
    <property type="component" value="Unassembled WGS sequence"/>
</dbReference>
<reference evidence="6 7" key="1">
    <citation type="submission" date="2018-11" db="EMBL/GenBank/DDBJ databases">
        <title>Sequencing the genomes of 1000 actinobacteria strains.</title>
        <authorList>
            <person name="Klenk H.-P."/>
        </authorList>
    </citation>
    <scope>NUCLEOTIDE SEQUENCE [LARGE SCALE GENOMIC DNA]</scope>
    <source>
        <strain evidence="6 7">DSM 44348</strain>
    </source>
</reference>
<evidence type="ECO:0000256" key="3">
    <source>
        <dbReference type="PROSITE-ProRule" id="PRU01331"/>
    </source>
</evidence>
<dbReference type="SMART" id="SM01230">
    <property type="entry name" value="Gln-synt_C"/>
    <property type="match status" value="1"/>
</dbReference>
<dbReference type="RefSeq" id="WP_167499110.1">
    <property type="nucleotide sequence ID" value="NZ_RKHY01000001.1"/>
</dbReference>
<sequence length="442" mass="46770">MVRAPRPVGPRTLAERETAARGMRAALDRGDVPRVLLLVPDPHARFAAVELSGRFVTVEVLSGGYGICTYVFAWDVEREALPLGADSPLARYVDGYGDLRMRPDLATITALPDGVCGIVCDVEWPDGEPARAAPRRVLTEQLTALESLGYVPSAGLEHEVVFSDADGPLSAHGVDYAIGGTERMRPLLRDLRVALERSGLGVESARAECHPGQYEIVLRHRDALAACDDALLQQLIVRSVAAEHGVSAAYLAAPEPGQGCSCHVHLSLSTVAGEPASGDGTALSPVMASFLAGVLRDAAALAPVWAPTWNSYVRLRTAPFSPRELRWGVDDRTASVRVAGRDASLRLEFRFAGADAQPHLVVAALLAAGRAGVEEALPLPPAGEVLGALPGAPWEALSGLDRVAKLLGDEVAAQQEALLRAELAAGCSAVTDWQRRRGALRA</sequence>
<name>A0A3N2H329_9PSEU</name>
<dbReference type="InterPro" id="IPR014746">
    <property type="entry name" value="Gln_synth/guanido_kin_cat_dom"/>
</dbReference>
<dbReference type="PANTHER" id="PTHR43785:SF12">
    <property type="entry name" value="TYPE-1 GLUTAMINE SYNTHETASE 2"/>
    <property type="match status" value="1"/>
</dbReference>
<dbReference type="EMBL" id="RKHY01000001">
    <property type="protein sequence ID" value="ROS43318.1"/>
    <property type="molecule type" value="Genomic_DNA"/>
</dbReference>
<dbReference type="GeneID" id="301847012"/>
<evidence type="ECO:0000256" key="4">
    <source>
        <dbReference type="RuleBase" id="RU000384"/>
    </source>
</evidence>